<dbReference type="EMBL" id="JXTC01000068">
    <property type="protein sequence ID" value="PON92237.1"/>
    <property type="molecule type" value="Genomic_DNA"/>
</dbReference>
<feature type="compositionally biased region" description="Basic and acidic residues" evidence="1">
    <location>
        <begin position="1"/>
        <end position="13"/>
    </location>
</feature>
<sequence length="131" mass="14617">MLSPDEKSKHGTSDADNCNSQPEGEEIERCANSRCATEKVSRLVSGFSELQKKAISECGFGVFLDLKNPSVKGNLIAYLINNIDPKEWKIKLNGKTFKLTFQTFEHVMSLGDGREHIILSDDDELNPLEKS</sequence>
<gene>
    <name evidence="2" type="ORF">TorRG33x02_120560</name>
</gene>
<reference evidence="3" key="1">
    <citation type="submission" date="2016-06" db="EMBL/GenBank/DDBJ databases">
        <title>Parallel loss of symbiosis genes in relatives of nitrogen-fixing non-legume Parasponia.</title>
        <authorList>
            <person name="Van Velzen R."/>
            <person name="Holmer R."/>
            <person name="Bu F."/>
            <person name="Rutten L."/>
            <person name="Van Zeijl A."/>
            <person name="Liu W."/>
            <person name="Santuari L."/>
            <person name="Cao Q."/>
            <person name="Sharma T."/>
            <person name="Shen D."/>
            <person name="Roswanjaya Y."/>
            <person name="Wardhani T."/>
            <person name="Kalhor M.S."/>
            <person name="Jansen J."/>
            <person name="Van den Hoogen J."/>
            <person name="Gungor B."/>
            <person name="Hartog M."/>
            <person name="Hontelez J."/>
            <person name="Verver J."/>
            <person name="Yang W.-C."/>
            <person name="Schijlen E."/>
            <person name="Repin R."/>
            <person name="Schilthuizen M."/>
            <person name="Schranz E."/>
            <person name="Heidstra R."/>
            <person name="Miyata K."/>
            <person name="Fedorova E."/>
            <person name="Kohlen W."/>
            <person name="Bisseling T."/>
            <person name="Smit S."/>
            <person name="Geurts R."/>
        </authorList>
    </citation>
    <scope>NUCLEOTIDE SEQUENCE [LARGE SCALE GENOMIC DNA]</scope>
    <source>
        <strain evidence="3">cv. RG33-2</strain>
    </source>
</reference>
<proteinExistence type="predicted"/>
<evidence type="ECO:0000313" key="2">
    <source>
        <dbReference type="EMBL" id="PON92237.1"/>
    </source>
</evidence>
<evidence type="ECO:0000313" key="3">
    <source>
        <dbReference type="Proteomes" id="UP000237000"/>
    </source>
</evidence>
<name>A0A2P5F355_TREOI</name>
<comment type="caution">
    <text evidence="2">The sequence shown here is derived from an EMBL/GenBank/DDBJ whole genome shotgun (WGS) entry which is preliminary data.</text>
</comment>
<organism evidence="2 3">
    <name type="scientific">Trema orientale</name>
    <name type="common">Charcoal tree</name>
    <name type="synonym">Celtis orientalis</name>
    <dbReference type="NCBI Taxonomy" id="63057"/>
    <lineage>
        <taxon>Eukaryota</taxon>
        <taxon>Viridiplantae</taxon>
        <taxon>Streptophyta</taxon>
        <taxon>Embryophyta</taxon>
        <taxon>Tracheophyta</taxon>
        <taxon>Spermatophyta</taxon>
        <taxon>Magnoliopsida</taxon>
        <taxon>eudicotyledons</taxon>
        <taxon>Gunneridae</taxon>
        <taxon>Pentapetalae</taxon>
        <taxon>rosids</taxon>
        <taxon>fabids</taxon>
        <taxon>Rosales</taxon>
        <taxon>Cannabaceae</taxon>
        <taxon>Trema</taxon>
    </lineage>
</organism>
<dbReference type="Proteomes" id="UP000237000">
    <property type="component" value="Unassembled WGS sequence"/>
</dbReference>
<evidence type="ECO:0000256" key="1">
    <source>
        <dbReference type="SAM" id="MobiDB-lite"/>
    </source>
</evidence>
<protein>
    <submittedName>
        <fullName evidence="2">Uncharacterized protein</fullName>
    </submittedName>
</protein>
<dbReference type="AlphaFoldDB" id="A0A2P5F355"/>
<keyword evidence="3" id="KW-1185">Reference proteome</keyword>
<dbReference type="OrthoDB" id="684301at2759"/>
<feature type="region of interest" description="Disordered" evidence="1">
    <location>
        <begin position="1"/>
        <end position="24"/>
    </location>
</feature>
<dbReference type="InParanoid" id="A0A2P5F355"/>
<accession>A0A2P5F355</accession>